<evidence type="ECO:0000259" key="1">
    <source>
        <dbReference type="Pfam" id="PF01895"/>
    </source>
</evidence>
<proteinExistence type="predicted"/>
<organism evidence="2 3">
    <name type="scientific">Urinicoccus massiliensis</name>
    <dbReference type="NCBI Taxonomy" id="1723382"/>
    <lineage>
        <taxon>Bacteria</taxon>
        <taxon>Bacillati</taxon>
        <taxon>Bacillota</taxon>
        <taxon>Tissierellia</taxon>
        <taxon>Tissierellales</taxon>
        <taxon>Peptoniphilaceae</taxon>
        <taxon>Urinicoccus</taxon>
    </lineage>
</organism>
<reference evidence="2 3" key="1">
    <citation type="submission" date="2019-02" db="EMBL/GenBank/DDBJ databases">
        <authorList>
            <consortium name="Pathogen Informatics"/>
        </authorList>
    </citation>
    <scope>NUCLEOTIDE SEQUENCE [LARGE SCALE GENOMIC DNA]</scope>
    <source>
        <strain evidence="2 3">3012STDY7089603</strain>
    </source>
</reference>
<gene>
    <name evidence="2" type="primary">phoU</name>
    <name evidence="2" type="ORF">NCTC13150_00037</name>
</gene>
<feature type="domain" description="PhoU" evidence="1">
    <location>
        <begin position="119"/>
        <end position="196"/>
    </location>
</feature>
<keyword evidence="3" id="KW-1185">Reference proteome</keyword>
<dbReference type="InterPro" id="IPR028366">
    <property type="entry name" value="PhoU"/>
</dbReference>
<dbReference type="GO" id="GO:0030643">
    <property type="term" value="P:intracellular phosphate ion homeostasis"/>
    <property type="evidence" value="ECO:0007669"/>
    <property type="project" value="InterPro"/>
</dbReference>
<dbReference type="InterPro" id="IPR026022">
    <property type="entry name" value="PhoU_dom"/>
</dbReference>
<dbReference type="Pfam" id="PF01895">
    <property type="entry name" value="PhoU"/>
    <property type="match status" value="2"/>
</dbReference>
<accession>A0A8H2M3L8</accession>
<dbReference type="Gene3D" id="1.20.58.220">
    <property type="entry name" value="Phosphate transport system protein phou homolog 2, domain 2"/>
    <property type="match status" value="1"/>
</dbReference>
<dbReference type="RefSeq" id="WP_131747864.1">
    <property type="nucleotide sequence ID" value="NZ_CAACYI010000001.1"/>
</dbReference>
<dbReference type="GO" id="GO:0045936">
    <property type="term" value="P:negative regulation of phosphate metabolic process"/>
    <property type="evidence" value="ECO:0007669"/>
    <property type="project" value="InterPro"/>
</dbReference>
<dbReference type="AlphaFoldDB" id="A0A8H2M3L8"/>
<protein>
    <submittedName>
        <fullName evidence="2">Phosphate transport system protein phoU</fullName>
    </submittedName>
</protein>
<dbReference type="PANTHER" id="PTHR42930">
    <property type="entry name" value="PHOSPHATE-SPECIFIC TRANSPORT SYSTEM ACCESSORY PROTEIN PHOU"/>
    <property type="match status" value="1"/>
</dbReference>
<sequence length="201" mass="23074">MRERFIDDLNRLETLNFDMFRMGEQSLQLLQKLITEKDRTLCNRISEIEGAMDEKKKQVEGLAMALILREQPVAQDLALITASLGVVVDLERISDQSRDIAFILDHPGQLENKEMGSLAKLTKQAYEMFRLARRGFVEKAKCRDFLESMDDEMDQGFEDIKKALKENPHAQDLDLLLVAKYLERIGDHCVNIGEWVDASLA</sequence>
<dbReference type="InterPro" id="IPR038078">
    <property type="entry name" value="PhoU-like_sf"/>
</dbReference>
<dbReference type="SUPFAM" id="SSF109755">
    <property type="entry name" value="PhoU-like"/>
    <property type="match status" value="1"/>
</dbReference>
<dbReference type="EMBL" id="CAACYI010000001">
    <property type="protein sequence ID" value="VFB15541.1"/>
    <property type="molecule type" value="Genomic_DNA"/>
</dbReference>
<dbReference type="PANTHER" id="PTHR42930:SF3">
    <property type="entry name" value="PHOSPHATE-SPECIFIC TRANSPORT SYSTEM ACCESSORY PROTEIN PHOU"/>
    <property type="match status" value="1"/>
</dbReference>
<dbReference type="Proteomes" id="UP000377798">
    <property type="component" value="Unassembled WGS sequence"/>
</dbReference>
<evidence type="ECO:0000313" key="3">
    <source>
        <dbReference type="Proteomes" id="UP000377798"/>
    </source>
</evidence>
<name>A0A8H2M3L8_9FIRM</name>
<feature type="domain" description="PhoU" evidence="1">
    <location>
        <begin position="18"/>
        <end position="101"/>
    </location>
</feature>
<evidence type="ECO:0000313" key="2">
    <source>
        <dbReference type="EMBL" id="VFB15541.1"/>
    </source>
</evidence>
<comment type="caution">
    <text evidence="2">The sequence shown here is derived from an EMBL/GenBank/DDBJ whole genome shotgun (WGS) entry which is preliminary data.</text>
</comment>